<dbReference type="InterPro" id="IPR043129">
    <property type="entry name" value="ATPase_NBD"/>
</dbReference>
<reference evidence="2 3" key="1">
    <citation type="submission" date="2018-01" db="EMBL/GenBank/DDBJ databases">
        <title>Metagenomic assembled genomes from two thermal pools in the Uzon Caldera, Kamchatka, Russia.</title>
        <authorList>
            <person name="Wilkins L."/>
            <person name="Ettinger C."/>
        </authorList>
    </citation>
    <scope>NUCLEOTIDE SEQUENCE [LARGE SCALE GENOMIC DNA]</scope>
    <source>
        <strain evidence="2">ZAV-04</strain>
    </source>
</reference>
<comment type="caution">
    <text evidence="2">The sequence shown here is derived from an EMBL/GenBank/DDBJ whole genome shotgun (WGS) entry which is preliminary data.</text>
</comment>
<evidence type="ECO:0000256" key="1">
    <source>
        <dbReference type="ARBA" id="ARBA00006479"/>
    </source>
</evidence>
<protein>
    <recommendedName>
        <fullName evidence="4">Glucokinase</fullName>
    </recommendedName>
</protein>
<dbReference type="EMBL" id="PNIO01000010">
    <property type="protein sequence ID" value="PMP72345.1"/>
    <property type="molecule type" value="Genomic_DNA"/>
</dbReference>
<comment type="similarity">
    <text evidence="1">Belongs to the ROK (NagC/XylR) family.</text>
</comment>
<gene>
    <name evidence="2" type="ORF">C0186_01600</name>
</gene>
<accession>A0A2J6WPQ4</accession>
<dbReference type="InterPro" id="IPR000600">
    <property type="entry name" value="ROK"/>
</dbReference>
<evidence type="ECO:0008006" key="4">
    <source>
        <dbReference type="Google" id="ProtNLM"/>
    </source>
</evidence>
<dbReference type="PANTHER" id="PTHR18964">
    <property type="entry name" value="ROK (REPRESSOR, ORF, KINASE) FAMILY"/>
    <property type="match status" value="1"/>
</dbReference>
<dbReference type="Proteomes" id="UP000242288">
    <property type="component" value="Unassembled WGS sequence"/>
</dbReference>
<proteinExistence type="inferred from homology"/>
<dbReference type="PANTHER" id="PTHR18964:SF149">
    <property type="entry name" value="BIFUNCTIONAL UDP-N-ACETYLGLUCOSAMINE 2-EPIMERASE_N-ACETYLMANNOSAMINE KINASE"/>
    <property type="match status" value="1"/>
</dbReference>
<dbReference type="AlphaFoldDB" id="A0A2J6WPQ4"/>
<name>A0A2J6WPQ4_9BACT</name>
<dbReference type="SUPFAM" id="SSF53067">
    <property type="entry name" value="Actin-like ATPase domain"/>
    <property type="match status" value="1"/>
</dbReference>
<evidence type="ECO:0000313" key="3">
    <source>
        <dbReference type="Proteomes" id="UP000242288"/>
    </source>
</evidence>
<dbReference type="Pfam" id="PF00480">
    <property type="entry name" value="ROK"/>
    <property type="match status" value="1"/>
</dbReference>
<sequence>MHYIGIDIGGTNIKIGIISKDWKIIKICKFPTGSNPMEIIIDELDSILKEFNVLGIGAGVAGLVDTEGNVIEAANIPFFNNYPLGKELKNRYNVEVKIDNDANVATVAEAFFGEGRGVQNFILLTLGTGIGSGLWFNGKIAQFPMEVGHMSINYKGKSCSCGSLGCAELYASARAIKDSLTEKLENGEESYIKELYEGNFYKATSLDIYRVAMEGDPVCRAVLKEAGKALGAAIANLINLFRPEKIILTGGLSQAVNIYIETAIQEAKKRAMKTLASAVQITTSSLVDKGGVLGAVAVLRELCRE</sequence>
<organism evidence="2 3">
    <name type="scientific">Thermodesulfovibrio aggregans</name>
    <dbReference type="NCBI Taxonomy" id="86166"/>
    <lineage>
        <taxon>Bacteria</taxon>
        <taxon>Pseudomonadati</taxon>
        <taxon>Nitrospirota</taxon>
        <taxon>Thermodesulfovibrionia</taxon>
        <taxon>Thermodesulfovibrionales</taxon>
        <taxon>Thermodesulfovibrionaceae</taxon>
        <taxon>Thermodesulfovibrio</taxon>
    </lineage>
</organism>
<evidence type="ECO:0000313" key="2">
    <source>
        <dbReference type="EMBL" id="PMP72345.1"/>
    </source>
</evidence>
<dbReference type="Gene3D" id="3.30.420.40">
    <property type="match status" value="2"/>
</dbReference>